<comment type="catalytic activity">
    <reaction evidence="1">
        <text>(7,8-dihydropterin-6-yl)methyl diphosphate + 4-aminobenzoate = 7,8-dihydropteroate + diphosphate</text>
        <dbReference type="Rhea" id="RHEA:19949"/>
        <dbReference type="ChEBI" id="CHEBI:17836"/>
        <dbReference type="ChEBI" id="CHEBI:17839"/>
        <dbReference type="ChEBI" id="CHEBI:33019"/>
        <dbReference type="ChEBI" id="CHEBI:72950"/>
        <dbReference type="EC" id="2.5.1.15"/>
    </reaction>
</comment>
<evidence type="ECO:0000256" key="1">
    <source>
        <dbReference type="ARBA" id="ARBA00000012"/>
    </source>
</evidence>
<dbReference type="UniPathway" id="UPA00077">
    <property type="reaction ID" value="UER00156"/>
</dbReference>
<sequence length="268" mass="29296">MKIQQLIQQSPRPLVMGILNVTPDSFSDGGNFNILDSALRHCQQMIELGVDIIDIGGESTRPGAEAVPLEQEMHRVLPVLERVKQSFNVYVSVDTYKPQLMAEAIRHGADMINDVRALAEPGAVDILANSDADICLMHMRGNPRTMQLNTEYTNVMDEVLVFLQQRLQACVDAGINLNRICIDPGFGFGKSVEQNYQMLMQFESFAQLQCPVLAGLSRKSMLGAVTDKQPADRIDASVAAATIAAMKGANIIRVHDVAQTIDAMAVVA</sequence>
<dbReference type="STRING" id="1328313.DS2_14259"/>
<dbReference type="InterPro" id="IPR045031">
    <property type="entry name" value="DHP_synth-like"/>
</dbReference>
<dbReference type="GO" id="GO:0046654">
    <property type="term" value="P:tetrahydrofolate biosynthetic process"/>
    <property type="evidence" value="ECO:0007669"/>
    <property type="project" value="UniProtKB-UniPathway"/>
</dbReference>
<dbReference type="PANTHER" id="PTHR20941:SF1">
    <property type="entry name" value="FOLIC ACID SYNTHESIS PROTEIN FOL1"/>
    <property type="match status" value="1"/>
</dbReference>
<dbReference type="InterPro" id="IPR000489">
    <property type="entry name" value="Pterin-binding_dom"/>
</dbReference>
<dbReference type="InterPro" id="IPR011005">
    <property type="entry name" value="Dihydropteroate_synth-like_sf"/>
</dbReference>
<dbReference type="SUPFAM" id="SSF51717">
    <property type="entry name" value="Dihydropteroate synthetase-like"/>
    <property type="match status" value="1"/>
</dbReference>
<proteinExistence type="inferred from homology"/>
<comment type="function">
    <text evidence="12">Catalyzes the condensation of para-aminobenzoate (pABA) with 6-hydroxymethyl-7,8-dihydropterin diphosphate (DHPt-PP) to form 7,8-dihydropteroate (H2Pte), the immediate precursor of folate derivatives.</text>
</comment>
<evidence type="ECO:0000256" key="12">
    <source>
        <dbReference type="RuleBase" id="RU361205"/>
    </source>
</evidence>
<dbReference type="EMBL" id="ARZY01000030">
    <property type="protein sequence ID" value="EWH09042.1"/>
    <property type="molecule type" value="Genomic_DNA"/>
</dbReference>
<accession>W7QJB7</accession>
<evidence type="ECO:0000256" key="3">
    <source>
        <dbReference type="ARBA" id="ARBA00004763"/>
    </source>
</evidence>
<dbReference type="GO" id="GO:0046872">
    <property type="term" value="F:metal ion binding"/>
    <property type="evidence" value="ECO:0007669"/>
    <property type="project" value="UniProtKB-KW"/>
</dbReference>
<dbReference type="GO" id="GO:0005829">
    <property type="term" value="C:cytosol"/>
    <property type="evidence" value="ECO:0007669"/>
    <property type="project" value="TreeGrafter"/>
</dbReference>
<gene>
    <name evidence="14" type="ORF">DS2_14259</name>
</gene>
<evidence type="ECO:0000256" key="2">
    <source>
        <dbReference type="ARBA" id="ARBA00001946"/>
    </source>
</evidence>
<dbReference type="PROSITE" id="PS00793">
    <property type="entry name" value="DHPS_2"/>
    <property type="match status" value="1"/>
</dbReference>
<evidence type="ECO:0000256" key="8">
    <source>
        <dbReference type="ARBA" id="ARBA00022723"/>
    </source>
</evidence>
<feature type="domain" description="Pterin-binding" evidence="13">
    <location>
        <begin position="13"/>
        <end position="265"/>
    </location>
</feature>
<comment type="caution">
    <text evidence="14">The sequence shown here is derived from an EMBL/GenBank/DDBJ whole genome shotgun (WGS) entry which is preliminary data.</text>
</comment>
<evidence type="ECO:0000313" key="14">
    <source>
        <dbReference type="EMBL" id="EWH09042.1"/>
    </source>
</evidence>
<dbReference type="NCBIfam" id="TIGR01496">
    <property type="entry name" value="DHPS"/>
    <property type="match status" value="1"/>
</dbReference>
<dbReference type="eggNOG" id="COG0294">
    <property type="taxonomic scope" value="Bacteria"/>
</dbReference>
<evidence type="ECO:0000313" key="15">
    <source>
        <dbReference type="Proteomes" id="UP000019276"/>
    </source>
</evidence>
<dbReference type="FunFam" id="3.20.20.20:FF:000006">
    <property type="entry name" value="Dihydropteroate synthase"/>
    <property type="match status" value="1"/>
</dbReference>
<dbReference type="Pfam" id="PF00809">
    <property type="entry name" value="Pterin_bind"/>
    <property type="match status" value="1"/>
</dbReference>
<comment type="pathway">
    <text evidence="3 12">Cofactor biosynthesis; tetrahydrofolate biosynthesis; 7,8-dihydrofolate from 2-amino-4-hydroxy-6-hydroxymethyl-7,8-dihydropteridine diphosphate and 4-aminobenzoate: step 1/2.</text>
</comment>
<keyword evidence="10 12" id="KW-0289">Folate biosynthesis</keyword>
<dbReference type="AlphaFoldDB" id="W7QJB7"/>
<dbReference type="Gene3D" id="3.20.20.20">
    <property type="entry name" value="Dihydropteroate synthase-like"/>
    <property type="match status" value="1"/>
</dbReference>
<dbReference type="PROSITE" id="PS50972">
    <property type="entry name" value="PTERIN_BINDING"/>
    <property type="match status" value="1"/>
</dbReference>
<evidence type="ECO:0000256" key="4">
    <source>
        <dbReference type="ARBA" id="ARBA00009503"/>
    </source>
</evidence>
<dbReference type="GO" id="GO:0004156">
    <property type="term" value="F:dihydropteroate synthase activity"/>
    <property type="evidence" value="ECO:0007669"/>
    <property type="project" value="UniProtKB-EC"/>
</dbReference>
<evidence type="ECO:0000259" key="13">
    <source>
        <dbReference type="PROSITE" id="PS50972"/>
    </source>
</evidence>
<organism evidence="14 15">
    <name type="scientific">Catenovulum agarivorans DS-2</name>
    <dbReference type="NCBI Taxonomy" id="1328313"/>
    <lineage>
        <taxon>Bacteria</taxon>
        <taxon>Pseudomonadati</taxon>
        <taxon>Pseudomonadota</taxon>
        <taxon>Gammaproteobacteria</taxon>
        <taxon>Alteromonadales</taxon>
        <taxon>Alteromonadaceae</taxon>
        <taxon>Catenovulum</taxon>
    </lineage>
</organism>
<dbReference type="InterPro" id="IPR006390">
    <property type="entry name" value="DHP_synth_dom"/>
</dbReference>
<evidence type="ECO:0000256" key="7">
    <source>
        <dbReference type="ARBA" id="ARBA00022679"/>
    </source>
</evidence>
<evidence type="ECO:0000256" key="9">
    <source>
        <dbReference type="ARBA" id="ARBA00022842"/>
    </source>
</evidence>
<dbReference type="PROSITE" id="PS00792">
    <property type="entry name" value="DHPS_1"/>
    <property type="match status" value="1"/>
</dbReference>
<keyword evidence="7 12" id="KW-0808">Transferase</keyword>
<dbReference type="CDD" id="cd00739">
    <property type="entry name" value="DHPS"/>
    <property type="match status" value="1"/>
</dbReference>
<keyword evidence="15" id="KW-1185">Reference proteome</keyword>
<evidence type="ECO:0000256" key="6">
    <source>
        <dbReference type="ARBA" id="ARBA00016919"/>
    </source>
</evidence>
<reference evidence="14 15" key="1">
    <citation type="journal article" date="2014" name="Genome Announc.">
        <title>Draft Genome Sequence of the Agar-Degrading Bacterium Catenovulum sp. Strain DS-2, Isolated from Intestines of Haliotis diversicolor.</title>
        <authorList>
            <person name="Shan D."/>
            <person name="Li X."/>
            <person name="Gu Z."/>
            <person name="Wei G."/>
            <person name="Gao Z."/>
            <person name="Shao Z."/>
        </authorList>
    </citation>
    <scope>NUCLEOTIDE SEQUENCE [LARGE SCALE GENOMIC DNA]</scope>
    <source>
        <strain evidence="14 15">DS-2</strain>
    </source>
</reference>
<name>W7QJB7_9ALTE</name>
<dbReference type="EC" id="2.5.1.15" evidence="5 12"/>
<dbReference type="OrthoDB" id="9811744at2"/>
<feature type="non-terminal residue" evidence="14">
    <location>
        <position position="268"/>
    </location>
</feature>
<dbReference type="Proteomes" id="UP000019276">
    <property type="component" value="Unassembled WGS sequence"/>
</dbReference>
<evidence type="ECO:0000256" key="5">
    <source>
        <dbReference type="ARBA" id="ARBA00012458"/>
    </source>
</evidence>
<evidence type="ECO:0000256" key="10">
    <source>
        <dbReference type="ARBA" id="ARBA00022909"/>
    </source>
</evidence>
<protein>
    <recommendedName>
        <fullName evidence="6 12">Dihydropteroate synthase</fullName>
        <shortName evidence="12">DHPS</shortName>
        <ecNumber evidence="5 12">2.5.1.15</ecNumber>
    </recommendedName>
    <alternativeName>
        <fullName evidence="11 12">Dihydropteroate pyrophosphorylase</fullName>
    </alternativeName>
</protein>
<comment type="similarity">
    <text evidence="4 12">Belongs to the DHPS family.</text>
</comment>
<keyword evidence="9 12" id="KW-0460">Magnesium</keyword>
<dbReference type="RefSeq" id="WP_035015507.1">
    <property type="nucleotide sequence ID" value="NZ_ARZY01000030.1"/>
</dbReference>
<comment type="cofactor">
    <cofactor evidence="2 12">
        <name>Mg(2+)</name>
        <dbReference type="ChEBI" id="CHEBI:18420"/>
    </cofactor>
</comment>
<evidence type="ECO:0000256" key="11">
    <source>
        <dbReference type="ARBA" id="ARBA00030193"/>
    </source>
</evidence>
<dbReference type="GO" id="GO:0046656">
    <property type="term" value="P:folic acid biosynthetic process"/>
    <property type="evidence" value="ECO:0007669"/>
    <property type="project" value="UniProtKB-KW"/>
</dbReference>
<dbReference type="PANTHER" id="PTHR20941">
    <property type="entry name" value="FOLATE SYNTHESIS PROTEINS"/>
    <property type="match status" value="1"/>
</dbReference>
<keyword evidence="8 12" id="KW-0479">Metal-binding</keyword>